<proteinExistence type="predicted"/>
<feature type="compositionally biased region" description="Pro residues" evidence="1">
    <location>
        <begin position="61"/>
        <end position="73"/>
    </location>
</feature>
<evidence type="ECO:0000313" key="3">
    <source>
        <dbReference type="Proteomes" id="UP000038009"/>
    </source>
</evidence>
<evidence type="ECO:0000256" key="1">
    <source>
        <dbReference type="SAM" id="MobiDB-lite"/>
    </source>
</evidence>
<feature type="region of interest" description="Disordered" evidence="1">
    <location>
        <begin position="1"/>
        <end position="98"/>
    </location>
</feature>
<protein>
    <submittedName>
        <fullName evidence="2">Uncharacterized protein</fullName>
    </submittedName>
</protein>
<gene>
    <name evidence="2" type="ORF">ABL78_1064</name>
</gene>
<keyword evidence="3" id="KW-1185">Reference proteome</keyword>
<name>A0A0N1IB45_LEPSE</name>
<sequence>MTPAGMSGISPSAIPATWRPLPHSIFKSSRSNSNDAAVSKEPSDVTLANRRPIPTVTPRTAPEPSPSSSPPTSPYAQSLFSSRPAAEVAHQSDSQLHRSLQKTAEVCAQLWDVTRTSV</sequence>
<dbReference type="Proteomes" id="UP000038009">
    <property type="component" value="Unassembled WGS sequence"/>
</dbReference>
<dbReference type="EMBL" id="LJSK01000016">
    <property type="protein sequence ID" value="KPI89801.1"/>
    <property type="molecule type" value="Genomic_DNA"/>
</dbReference>
<evidence type="ECO:0000313" key="2">
    <source>
        <dbReference type="EMBL" id="KPI89801.1"/>
    </source>
</evidence>
<accession>A0A0N1IB45</accession>
<organism evidence="2 3">
    <name type="scientific">Leptomonas seymouri</name>
    <dbReference type="NCBI Taxonomy" id="5684"/>
    <lineage>
        <taxon>Eukaryota</taxon>
        <taxon>Discoba</taxon>
        <taxon>Euglenozoa</taxon>
        <taxon>Kinetoplastea</taxon>
        <taxon>Metakinetoplastina</taxon>
        <taxon>Trypanosomatida</taxon>
        <taxon>Trypanosomatidae</taxon>
        <taxon>Leishmaniinae</taxon>
        <taxon>Leptomonas</taxon>
    </lineage>
</organism>
<dbReference type="AlphaFoldDB" id="A0A0N1IB45"/>
<feature type="compositionally biased region" description="Polar residues" evidence="1">
    <location>
        <begin position="26"/>
        <end position="36"/>
    </location>
</feature>
<dbReference type="VEuPathDB" id="TriTrypDB:Lsey_0016_0180"/>
<reference evidence="2 3" key="1">
    <citation type="journal article" date="2015" name="PLoS Pathog.">
        <title>Leptomonas seymouri: Adaptations to the Dixenous Life Cycle Analyzed by Genome Sequencing, Transcriptome Profiling and Co-infection with Leishmania donovani.</title>
        <authorList>
            <person name="Kraeva N."/>
            <person name="Butenko A."/>
            <person name="Hlavacova J."/>
            <person name="Kostygov A."/>
            <person name="Myskova J."/>
            <person name="Grybchuk D."/>
            <person name="Lestinova T."/>
            <person name="Votypka J."/>
            <person name="Volf P."/>
            <person name="Opperdoes F."/>
            <person name="Flegontov P."/>
            <person name="Lukes J."/>
            <person name="Yurchenko V."/>
        </authorList>
    </citation>
    <scope>NUCLEOTIDE SEQUENCE [LARGE SCALE GENOMIC DNA]</scope>
    <source>
        <strain evidence="2 3">ATCC 30220</strain>
    </source>
</reference>
<comment type="caution">
    <text evidence="2">The sequence shown here is derived from an EMBL/GenBank/DDBJ whole genome shotgun (WGS) entry which is preliminary data.</text>
</comment>